<protein>
    <submittedName>
        <fullName evidence="1">Uncharacterized protein</fullName>
    </submittedName>
</protein>
<dbReference type="InParanoid" id="A0A1X2HK08"/>
<keyword evidence="2" id="KW-1185">Reference proteome</keyword>
<dbReference type="EMBL" id="MCGN01000003">
    <property type="protein sequence ID" value="ORY99342.1"/>
    <property type="molecule type" value="Genomic_DNA"/>
</dbReference>
<gene>
    <name evidence="1" type="ORF">BCR43DRAFT_504031</name>
</gene>
<sequence>MDYEVFIDETADTSHPQLQDIDDTAEGISVGLLKVHTKAQNATLECTVMDKVAHEEERAQKRRRGDIDALASDREGVAAPEAGLERPAGNVWKDWHRFLDESIKNEHRPALQSYVPPSRWYNIISTPIPGRPPAMLERMKDLRNIKENQVEKRSLFDMFSLFNNHVIFPRDVPQRKSGAAVTAEMHPHASTARPSLAGTGTGMRHWSMVTPEPGVYVMTKEQKAEILVTVEDMAINLIPSMRLYLNLTTIPKGSVSYRLKSSYTLQAQLDSANCVLSRHTTLMPNEALNHADI</sequence>
<dbReference type="Proteomes" id="UP000242180">
    <property type="component" value="Unassembled WGS sequence"/>
</dbReference>
<reference evidence="1 2" key="1">
    <citation type="submission" date="2016-07" db="EMBL/GenBank/DDBJ databases">
        <title>Pervasive Adenine N6-methylation of Active Genes in Fungi.</title>
        <authorList>
            <consortium name="DOE Joint Genome Institute"/>
            <person name="Mondo S.J."/>
            <person name="Dannebaum R.O."/>
            <person name="Kuo R.C."/>
            <person name="Labutti K."/>
            <person name="Haridas S."/>
            <person name="Kuo A."/>
            <person name="Salamov A."/>
            <person name="Ahrendt S.R."/>
            <person name="Lipzen A."/>
            <person name="Sullivan W."/>
            <person name="Andreopoulos W.B."/>
            <person name="Clum A."/>
            <person name="Lindquist E."/>
            <person name="Daum C."/>
            <person name="Ramamoorthy G.K."/>
            <person name="Gryganskyi A."/>
            <person name="Culley D."/>
            <person name="Magnuson J.K."/>
            <person name="James T.Y."/>
            <person name="O'Malley M.A."/>
            <person name="Stajich J.E."/>
            <person name="Spatafora J.W."/>
            <person name="Visel A."/>
            <person name="Grigoriev I.V."/>
        </authorList>
    </citation>
    <scope>NUCLEOTIDE SEQUENCE [LARGE SCALE GENOMIC DNA]</scope>
    <source>
        <strain evidence="1 2">NRRL 2496</strain>
    </source>
</reference>
<evidence type="ECO:0000313" key="2">
    <source>
        <dbReference type="Proteomes" id="UP000242180"/>
    </source>
</evidence>
<name>A0A1X2HK08_SYNRA</name>
<evidence type="ECO:0000313" key="1">
    <source>
        <dbReference type="EMBL" id="ORY99342.1"/>
    </source>
</evidence>
<dbReference type="AlphaFoldDB" id="A0A1X2HK08"/>
<accession>A0A1X2HK08</accession>
<dbReference type="OrthoDB" id="2272415at2759"/>
<proteinExistence type="predicted"/>
<organism evidence="1 2">
    <name type="scientific">Syncephalastrum racemosum</name>
    <name type="common">Filamentous fungus</name>
    <dbReference type="NCBI Taxonomy" id="13706"/>
    <lineage>
        <taxon>Eukaryota</taxon>
        <taxon>Fungi</taxon>
        <taxon>Fungi incertae sedis</taxon>
        <taxon>Mucoromycota</taxon>
        <taxon>Mucoromycotina</taxon>
        <taxon>Mucoromycetes</taxon>
        <taxon>Mucorales</taxon>
        <taxon>Syncephalastraceae</taxon>
        <taxon>Syncephalastrum</taxon>
    </lineage>
</organism>
<comment type="caution">
    <text evidence="1">The sequence shown here is derived from an EMBL/GenBank/DDBJ whole genome shotgun (WGS) entry which is preliminary data.</text>
</comment>